<name>A0AAD5XNI2_9FUNG</name>
<evidence type="ECO:0000256" key="1">
    <source>
        <dbReference type="SAM" id="MobiDB-lite"/>
    </source>
</evidence>
<evidence type="ECO:0000313" key="3">
    <source>
        <dbReference type="Proteomes" id="UP001212152"/>
    </source>
</evidence>
<feature type="region of interest" description="Disordered" evidence="1">
    <location>
        <begin position="91"/>
        <end position="213"/>
    </location>
</feature>
<gene>
    <name evidence="2" type="ORF">HDU87_001175</name>
</gene>
<protein>
    <submittedName>
        <fullName evidence="2">Uncharacterized protein</fullName>
    </submittedName>
</protein>
<feature type="region of interest" description="Disordered" evidence="1">
    <location>
        <begin position="16"/>
        <end position="56"/>
    </location>
</feature>
<evidence type="ECO:0000313" key="2">
    <source>
        <dbReference type="EMBL" id="KAJ3168376.1"/>
    </source>
</evidence>
<proteinExistence type="predicted"/>
<dbReference type="EMBL" id="JADGJQ010000122">
    <property type="protein sequence ID" value="KAJ3168376.1"/>
    <property type="molecule type" value="Genomic_DNA"/>
</dbReference>
<organism evidence="2 3">
    <name type="scientific">Geranomyces variabilis</name>
    <dbReference type="NCBI Taxonomy" id="109894"/>
    <lineage>
        <taxon>Eukaryota</taxon>
        <taxon>Fungi</taxon>
        <taxon>Fungi incertae sedis</taxon>
        <taxon>Chytridiomycota</taxon>
        <taxon>Chytridiomycota incertae sedis</taxon>
        <taxon>Chytridiomycetes</taxon>
        <taxon>Spizellomycetales</taxon>
        <taxon>Powellomycetaceae</taxon>
        <taxon>Geranomyces</taxon>
    </lineage>
</organism>
<dbReference type="Proteomes" id="UP001212152">
    <property type="component" value="Unassembled WGS sequence"/>
</dbReference>
<reference evidence="2" key="1">
    <citation type="submission" date="2020-05" db="EMBL/GenBank/DDBJ databases">
        <title>Phylogenomic resolution of chytrid fungi.</title>
        <authorList>
            <person name="Stajich J.E."/>
            <person name="Amses K."/>
            <person name="Simmons R."/>
            <person name="Seto K."/>
            <person name="Myers J."/>
            <person name="Bonds A."/>
            <person name="Quandt C.A."/>
            <person name="Barry K."/>
            <person name="Liu P."/>
            <person name="Grigoriev I."/>
            <person name="Longcore J.E."/>
            <person name="James T.Y."/>
        </authorList>
    </citation>
    <scope>NUCLEOTIDE SEQUENCE</scope>
    <source>
        <strain evidence="2">JEL0379</strain>
    </source>
</reference>
<sequence length="391" mass="41856">MIRNLPSVRAVQFQLHPANDENAGSPAAHSHRTPVGNKKKNLNTPNALKAKTPATANKQLLLRHVTDKENTPMKSGLAAAGAVSTKKAVGSTRVPMGAKTPAVKAPPTALQGKSANVRRAPDSSVAEQHAKNRTVSIQKTPGKESAAPRAILGQKTKNTAPAAANGSPRYLPLKTPQNKVQKDRFVESTPQQQLLHTPDAKKVARPGGTGRLDDGGLLLLQEATAPGSSRKSSAKRNSARALQRQSAQVGQQMMAEAVIAPAAESDIAANAIEEEEEEEVEIEYMPPRSIPLKYVPPDDMAIDHSVLIRPGLDTYVSPAIRALANSFNVLPEFDPRDLVCAPVLCPDELFDADDIPLLKLDDDDWEALADCKYVYRPPPPAPPPVSETTTT</sequence>
<keyword evidence="3" id="KW-1185">Reference proteome</keyword>
<accession>A0AAD5XNI2</accession>
<feature type="compositionally biased region" description="Basic residues" evidence="1">
    <location>
        <begin position="29"/>
        <end position="41"/>
    </location>
</feature>
<feature type="compositionally biased region" description="Low complexity" evidence="1">
    <location>
        <begin position="98"/>
        <end position="109"/>
    </location>
</feature>
<dbReference type="AlphaFoldDB" id="A0AAD5XNI2"/>
<comment type="caution">
    <text evidence="2">The sequence shown here is derived from an EMBL/GenBank/DDBJ whole genome shotgun (WGS) entry which is preliminary data.</text>
</comment>